<feature type="compositionally biased region" description="Polar residues" evidence="1">
    <location>
        <begin position="554"/>
        <end position="573"/>
    </location>
</feature>
<feature type="region of interest" description="Disordered" evidence="1">
    <location>
        <begin position="230"/>
        <end position="250"/>
    </location>
</feature>
<comment type="caution">
    <text evidence="2">The sequence shown here is derived from an EMBL/GenBank/DDBJ whole genome shotgun (WGS) entry which is preliminary data.</text>
</comment>
<dbReference type="EMBL" id="VICG01000002">
    <property type="protein sequence ID" value="KAA8575830.1"/>
    <property type="molecule type" value="Genomic_DNA"/>
</dbReference>
<accession>A0A5M9K4I5</accession>
<keyword evidence="3" id="KW-1185">Reference proteome</keyword>
<feature type="compositionally biased region" description="Polar residues" evidence="1">
    <location>
        <begin position="446"/>
        <end position="457"/>
    </location>
</feature>
<dbReference type="OrthoDB" id="3525132at2759"/>
<feature type="region of interest" description="Disordered" evidence="1">
    <location>
        <begin position="297"/>
        <end position="380"/>
    </location>
</feature>
<organism evidence="2 3">
    <name type="scientific">Monilinia fructicola</name>
    <name type="common">Brown rot fungus</name>
    <name type="synonym">Ciboria fructicola</name>
    <dbReference type="NCBI Taxonomy" id="38448"/>
    <lineage>
        <taxon>Eukaryota</taxon>
        <taxon>Fungi</taxon>
        <taxon>Dikarya</taxon>
        <taxon>Ascomycota</taxon>
        <taxon>Pezizomycotina</taxon>
        <taxon>Leotiomycetes</taxon>
        <taxon>Helotiales</taxon>
        <taxon>Sclerotiniaceae</taxon>
        <taxon>Monilinia</taxon>
    </lineage>
</organism>
<name>A0A5M9K4I5_MONFR</name>
<feature type="region of interest" description="Disordered" evidence="1">
    <location>
        <begin position="422"/>
        <end position="457"/>
    </location>
</feature>
<reference evidence="2 3" key="1">
    <citation type="submission" date="2019-06" db="EMBL/GenBank/DDBJ databases">
        <title>Genome Sequence of the Brown Rot Fungal Pathogen Monilinia fructicola.</title>
        <authorList>
            <person name="De Miccolis Angelini R.M."/>
            <person name="Landi L."/>
            <person name="Abate D."/>
            <person name="Pollastro S."/>
            <person name="Romanazzi G."/>
            <person name="Faretra F."/>
        </authorList>
    </citation>
    <scope>NUCLEOTIDE SEQUENCE [LARGE SCALE GENOMIC DNA]</scope>
    <source>
        <strain evidence="2 3">Mfrc123</strain>
    </source>
</reference>
<evidence type="ECO:0000313" key="3">
    <source>
        <dbReference type="Proteomes" id="UP000322873"/>
    </source>
</evidence>
<dbReference type="Proteomes" id="UP000322873">
    <property type="component" value="Unassembled WGS sequence"/>
</dbReference>
<evidence type="ECO:0000256" key="1">
    <source>
        <dbReference type="SAM" id="MobiDB-lite"/>
    </source>
</evidence>
<dbReference type="AlphaFoldDB" id="A0A5M9K4I5"/>
<feature type="compositionally biased region" description="Polar residues" evidence="1">
    <location>
        <begin position="350"/>
        <end position="376"/>
    </location>
</feature>
<proteinExistence type="predicted"/>
<feature type="compositionally biased region" description="Basic and acidic residues" evidence="1">
    <location>
        <begin position="585"/>
        <end position="607"/>
    </location>
</feature>
<gene>
    <name evidence="2" type="ORF">EYC84_004920</name>
</gene>
<feature type="compositionally biased region" description="Polar residues" evidence="1">
    <location>
        <begin position="530"/>
        <end position="546"/>
    </location>
</feature>
<protein>
    <submittedName>
        <fullName evidence="2">Uncharacterized protein</fullName>
    </submittedName>
</protein>
<sequence length="607" mass="67389">MEGFIRTHGLLNPFTRPIIHLPSMTRHGITAWAHDIINELHALGILDPRNKKDLEDLVGLYRNLQQFFDWVFLRPRILPGQIHRPLQPVMESAGLFVTLHRIWDDLEWDLREEKDGAFIDQMIDHLGWLWNIKSNLKNRIRHDHGFLLVSNMDTLAEAAKYAYNSNIDLKDDIRHPPVAPLSSFGRFLYPVAPASKMNPRNVEIWIPGTRQGGEQASGNMMPPTRASLYPASSRRSPNTGHIQLPKPPQISHEQARNAMQRLLSSYNNTPLPKSSLGVQHRSYLPCKETPRNLIDLADNENDGVSEDASIPPTPVDSTVPIPGTSDSRNLDSAQGSASGSNHVMTGITGAKQTHNSENGQAGNSSNLTSGMENSISEFRPFHGGSKKMAFDSTDQYENLVVESPSPEPVNVRKARYLSKNKRYISSSKSSKDSELPKSYPSAQVPRAQTRTSSSAMHSDYLTDSWTPIFGQKDNIHAGFAKLRKSKGRSMDQGFGEQEGNTMKESKVAQSTSAGEIQDNIPRSQNKRMKTSWNATPAVTGTPSNYISPYPGLPNQEQTSSLGQPTTSAPNDNPTGVKLGPTKARSTRDIYRPFSMRKTEKKDGPGEN</sequence>
<dbReference type="VEuPathDB" id="FungiDB:MFRU_059g00420"/>
<feature type="compositionally biased region" description="Polar residues" evidence="1">
    <location>
        <begin position="324"/>
        <end position="343"/>
    </location>
</feature>
<feature type="region of interest" description="Disordered" evidence="1">
    <location>
        <begin position="509"/>
        <end position="607"/>
    </location>
</feature>
<evidence type="ECO:0000313" key="2">
    <source>
        <dbReference type="EMBL" id="KAA8575830.1"/>
    </source>
</evidence>